<dbReference type="AlphaFoldDB" id="A0A7Y7E8H9"/>
<reference evidence="1 2" key="1">
    <citation type="submission" date="2020-04" db="EMBL/GenBank/DDBJ databases">
        <title>Draft Genome Sequence of Streptomyces morookaense DSM 40503, an 8-azaguanine-producing strain.</title>
        <authorList>
            <person name="Qi J."/>
            <person name="Gao J.-M."/>
        </authorList>
    </citation>
    <scope>NUCLEOTIDE SEQUENCE [LARGE SCALE GENOMIC DNA]</scope>
    <source>
        <strain evidence="1 2">DSM 40503</strain>
    </source>
</reference>
<gene>
    <name evidence="1" type="ORF">HG542_17520</name>
</gene>
<organism evidence="1 2">
    <name type="scientific">Streptomyces morookaense</name>
    <name type="common">Streptoverticillium morookaense</name>
    <dbReference type="NCBI Taxonomy" id="1970"/>
    <lineage>
        <taxon>Bacteria</taxon>
        <taxon>Bacillati</taxon>
        <taxon>Actinomycetota</taxon>
        <taxon>Actinomycetes</taxon>
        <taxon>Kitasatosporales</taxon>
        <taxon>Streptomycetaceae</taxon>
        <taxon>Streptomyces</taxon>
    </lineage>
</organism>
<dbReference type="RefSeq" id="WP_171082488.1">
    <property type="nucleotide sequence ID" value="NZ_BNBU01000001.1"/>
</dbReference>
<dbReference type="Proteomes" id="UP000587462">
    <property type="component" value="Unassembled WGS sequence"/>
</dbReference>
<sequence>MFRLNTKDSYDAELCCAVLEFVRNREDEIIGRPAPLTALPGFTWPGREFDVIGRIRPEAHRLFLGDPDLNSVTFGVFPGYSSEISGAESVDQAAERFSRMLKASDLNRKPSPYVLVRFNNPQTGTGTIGDLPVFFSPDYLLHELGLLEGVRNAYLDLWNHRNEKWTVQWNGHWLAATDGQELHMSAGEIAAWAAAVIG</sequence>
<name>A0A7Y7E8H9_STRMO</name>
<evidence type="ECO:0000313" key="2">
    <source>
        <dbReference type="Proteomes" id="UP000587462"/>
    </source>
</evidence>
<keyword evidence="2" id="KW-1185">Reference proteome</keyword>
<comment type="caution">
    <text evidence="1">The sequence shown here is derived from an EMBL/GenBank/DDBJ whole genome shotgun (WGS) entry which is preliminary data.</text>
</comment>
<accession>A0A7Y7E8H9</accession>
<protein>
    <submittedName>
        <fullName evidence="1">Uncharacterized protein</fullName>
    </submittedName>
</protein>
<evidence type="ECO:0000313" key="1">
    <source>
        <dbReference type="EMBL" id="NVK79456.1"/>
    </source>
</evidence>
<proteinExistence type="predicted"/>
<dbReference type="EMBL" id="JABBXF010000037">
    <property type="protein sequence ID" value="NVK79456.1"/>
    <property type="molecule type" value="Genomic_DNA"/>
</dbReference>